<feature type="active site" description="Proton acceptor; for ring-opening step" evidence="4">
    <location>
        <position position="138"/>
    </location>
</feature>
<organism evidence="6 7">
    <name type="scientific">Bacillus velezensis</name>
    <dbReference type="NCBI Taxonomy" id="492670"/>
    <lineage>
        <taxon>Bacteria</taxon>
        <taxon>Bacillati</taxon>
        <taxon>Bacillota</taxon>
        <taxon>Bacilli</taxon>
        <taxon>Bacillales</taxon>
        <taxon>Bacillaceae</taxon>
        <taxon>Bacillus</taxon>
        <taxon>Bacillus amyloliquefaciens group</taxon>
    </lineage>
</organism>
<evidence type="ECO:0000313" key="7">
    <source>
        <dbReference type="Proteomes" id="UP000587477"/>
    </source>
</evidence>
<dbReference type="GO" id="GO:0006046">
    <property type="term" value="P:N-acetylglucosamine catabolic process"/>
    <property type="evidence" value="ECO:0007669"/>
    <property type="project" value="UniProtKB-UniRule"/>
</dbReference>
<dbReference type="GO" id="GO:0042802">
    <property type="term" value="F:identical protein binding"/>
    <property type="evidence" value="ECO:0007669"/>
    <property type="project" value="TreeGrafter"/>
</dbReference>
<comment type="function">
    <text evidence="4">Catalyzes the reversible isomerization-deamination of glucosamine 6-phosphate (GlcN6P) to form fructose 6-phosphate (Fru6P) and ammonium ion.</text>
</comment>
<dbReference type="GO" id="GO:0004342">
    <property type="term" value="F:glucosamine-6-phosphate deaminase activity"/>
    <property type="evidence" value="ECO:0007669"/>
    <property type="project" value="UniProtKB-UniRule"/>
</dbReference>
<feature type="active site" description="Proton acceptor; for enolization step" evidence="4">
    <location>
        <position position="67"/>
    </location>
</feature>
<accession>A0A4U7N328</accession>
<comment type="caution">
    <text evidence="4">Lacks conserved residue(s) required for the propagation of feature annotation.</text>
</comment>
<dbReference type="GO" id="GO:0019262">
    <property type="term" value="P:N-acetylneuraminate catabolic process"/>
    <property type="evidence" value="ECO:0007669"/>
    <property type="project" value="UniProtKB-UniRule"/>
</dbReference>
<reference evidence="7" key="1">
    <citation type="submission" date="2020-10" db="EMBL/GenBank/DDBJ databases">
        <title>Complete genome sequence of Bacillus velezensis NST6.</title>
        <authorList>
            <person name="Choi J."/>
        </authorList>
    </citation>
    <scope>NUCLEOTIDE SEQUENCE [LARGE SCALE GENOMIC DNA]</scope>
    <source>
        <strain evidence="7">NST6</strain>
    </source>
</reference>
<comment type="catalytic activity">
    <reaction evidence="1 4">
        <text>alpha-D-glucosamine 6-phosphate + H2O = beta-D-fructose 6-phosphate + NH4(+)</text>
        <dbReference type="Rhea" id="RHEA:12172"/>
        <dbReference type="ChEBI" id="CHEBI:15377"/>
        <dbReference type="ChEBI" id="CHEBI:28938"/>
        <dbReference type="ChEBI" id="CHEBI:57634"/>
        <dbReference type="ChEBI" id="CHEBI:75989"/>
        <dbReference type="EC" id="3.5.99.6"/>
    </reaction>
</comment>
<evidence type="ECO:0000256" key="1">
    <source>
        <dbReference type="ARBA" id="ARBA00000644"/>
    </source>
</evidence>
<dbReference type="GO" id="GO:0005737">
    <property type="term" value="C:cytoplasm"/>
    <property type="evidence" value="ECO:0007669"/>
    <property type="project" value="TreeGrafter"/>
</dbReference>
<sequence length="241" mass="26457">MNVITCRHYEELSEKAASIIAETVKQKPDAVLGLATGGTPEGVYKELVRMHRSEGLSFRNVTTINLDEYAGLSPEDKNSYHYYMNTHFFAHIDSRKDRHFLPDGRADDLDAECGRYDRLIQTLGGADIQLLGIGHNGHIGFNEPGTPFESRTHVVELNEETRQANARYFPSIDQVPVKALTMGIGTILSGKRILIMASGKSKAQAVKQLLDGRISEAFPASALHAHPDVTVLIDEQAAGGD</sequence>
<proteinExistence type="inferred from homology"/>
<comment type="similarity">
    <text evidence="4">Belongs to the glucosamine/galactosamine-6-phosphate isomerase family. NagB subfamily.</text>
</comment>
<dbReference type="FunFam" id="3.40.50.1360:FF:000003">
    <property type="entry name" value="Glucosamine-6-phosphate deaminase"/>
    <property type="match status" value="1"/>
</dbReference>
<dbReference type="GO" id="GO:0005975">
    <property type="term" value="P:carbohydrate metabolic process"/>
    <property type="evidence" value="ECO:0007669"/>
    <property type="project" value="InterPro"/>
</dbReference>
<gene>
    <name evidence="4 6" type="primary">nagB</name>
    <name evidence="6" type="ORF">BACVE_002295</name>
</gene>
<dbReference type="EC" id="3.5.99.6" evidence="4"/>
<dbReference type="RefSeq" id="WP_017418833.1">
    <property type="nucleotide sequence ID" value="NZ_AP024501.1"/>
</dbReference>
<dbReference type="PANTHER" id="PTHR11280:SF5">
    <property type="entry name" value="GLUCOSAMINE-6-PHOSPHATE ISOMERASE"/>
    <property type="match status" value="1"/>
</dbReference>
<dbReference type="GO" id="GO:0006043">
    <property type="term" value="P:glucosamine catabolic process"/>
    <property type="evidence" value="ECO:0007669"/>
    <property type="project" value="TreeGrafter"/>
</dbReference>
<evidence type="ECO:0000256" key="3">
    <source>
        <dbReference type="ARBA" id="ARBA00023277"/>
    </source>
</evidence>
<dbReference type="NCBIfam" id="TIGR00502">
    <property type="entry name" value="nagB"/>
    <property type="match status" value="1"/>
</dbReference>
<dbReference type="PANTHER" id="PTHR11280">
    <property type="entry name" value="GLUCOSAMINE-6-PHOSPHATE ISOMERASE"/>
    <property type="match status" value="1"/>
</dbReference>
<evidence type="ECO:0000313" key="6">
    <source>
        <dbReference type="EMBL" id="QOY27284.1"/>
    </source>
</evidence>
<feature type="domain" description="Glucosamine/galactosamine-6-phosphate isomerase" evidence="5">
    <location>
        <begin position="10"/>
        <end position="226"/>
    </location>
</feature>
<evidence type="ECO:0000259" key="5">
    <source>
        <dbReference type="Pfam" id="PF01182"/>
    </source>
</evidence>
<dbReference type="CDD" id="cd01399">
    <property type="entry name" value="GlcN6P_deaminase"/>
    <property type="match status" value="1"/>
</dbReference>
<dbReference type="AlphaFoldDB" id="A0A4U7N328"/>
<dbReference type="Proteomes" id="UP000587477">
    <property type="component" value="Chromosome"/>
</dbReference>
<keyword evidence="3 4" id="KW-0119">Carbohydrate metabolism</keyword>
<dbReference type="HAMAP" id="MF_01241">
    <property type="entry name" value="GlcN6P_deamin"/>
    <property type="match status" value="1"/>
</dbReference>
<name>A0A4U7N328_BACVE</name>
<feature type="active site" description="For ring-opening step" evidence="4">
    <location>
        <position position="143"/>
    </location>
</feature>
<keyword evidence="2 4" id="KW-0378">Hydrolase</keyword>
<evidence type="ECO:0000256" key="4">
    <source>
        <dbReference type="HAMAP-Rule" id="MF_01241"/>
    </source>
</evidence>
<dbReference type="InterPro" id="IPR004547">
    <property type="entry name" value="Glucosamine6P_isomerase"/>
</dbReference>
<comment type="pathway">
    <text evidence="4">Amino-sugar metabolism; N-acetylneuraminate degradation; D-fructose 6-phosphate from N-acetylneuraminate: step 5/5.</text>
</comment>
<dbReference type="InterPro" id="IPR037171">
    <property type="entry name" value="NagB/RpiA_transferase-like"/>
</dbReference>
<dbReference type="UniPathway" id="UPA00629">
    <property type="reaction ID" value="UER00684"/>
</dbReference>
<dbReference type="SUPFAM" id="SSF100950">
    <property type="entry name" value="NagB/RpiA/CoA transferase-like"/>
    <property type="match status" value="1"/>
</dbReference>
<dbReference type="Pfam" id="PF01182">
    <property type="entry name" value="Glucosamine_iso"/>
    <property type="match status" value="1"/>
</dbReference>
<protein>
    <recommendedName>
        <fullName evidence="4">Glucosamine-6-phosphate deaminase</fullName>
        <ecNumber evidence="4">3.5.99.6</ecNumber>
    </recommendedName>
    <alternativeName>
        <fullName evidence="4">GlcN6P deaminase</fullName>
        <shortName evidence="4">GNPDA</shortName>
    </alternativeName>
    <alternativeName>
        <fullName evidence="4">Glucosamine-6-phosphate isomerase</fullName>
    </alternativeName>
</protein>
<dbReference type="InterPro" id="IPR006148">
    <property type="entry name" value="Glc/Gal-6P_isomerase"/>
</dbReference>
<dbReference type="EMBL" id="CP063687">
    <property type="protein sequence ID" value="QOY27284.1"/>
    <property type="molecule type" value="Genomic_DNA"/>
</dbReference>
<feature type="active site" description="For ring-opening step" evidence="4">
    <location>
        <position position="136"/>
    </location>
</feature>
<dbReference type="Gene3D" id="3.40.50.1360">
    <property type="match status" value="1"/>
</dbReference>
<evidence type="ECO:0000256" key="2">
    <source>
        <dbReference type="ARBA" id="ARBA00022801"/>
    </source>
</evidence>